<dbReference type="GO" id="GO:0016491">
    <property type="term" value="F:oxidoreductase activity"/>
    <property type="evidence" value="ECO:0007669"/>
    <property type="project" value="TreeGrafter"/>
</dbReference>
<dbReference type="SUPFAM" id="SSF48371">
    <property type="entry name" value="ARM repeat"/>
    <property type="match status" value="2"/>
</dbReference>
<protein>
    <submittedName>
        <fullName evidence="1">HEAT-like repeat protein</fullName>
    </submittedName>
</protein>
<evidence type="ECO:0000313" key="2">
    <source>
        <dbReference type="Proteomes" id="UP000019483"/>
    </source>
</evidence>
<reference evidence="1 2" key="1">
    <citation type="submission" date="2013-08" db="EMBL/GenBank/DDBJ databases">
        <authorList>
            <consortium name="DOE Joint Genome Institute"/>
            <person name="Eisen J."/>
            <person name="Huntemann M."/>
            <person name="Han J."/>
            <person name="Chen A."/>
            <person name="Kyrpides N."/>
            <person name="Mavromatis K."/>
            <person name="Markowitz V."/>
            <person name="Palaniappan K."/>
            <person name="Ivanova N."/>
            <person name="Schaumberg A."/>
            <person name="Pati A."/>
            <person name="Liolios K."/>
            <person name="Nordberg H.P."/>
            <person name="Cantor M.N."/>
            <person name="Hua S.X."/>
            <person name="Woyke T."/>
        </authorList>
    </citation>
    <scope>NUCLEOTIDE SEQUENCE [LARGE SCALE GENOMIC DNA]</scope>
    <source>
        <strain evidence="1 2">DSM 2278</strain>
    </source>
</reference>
<organism evidence="1 2">
    <name type="scientific">Methanolobus tindarius DSM 2278</name>
    <dbReference type="NCBI Taxonomy" id="1090322"/>
    <lineage>
        <taxon>Archaea</taxon>
        <taxon>Methanobacteriati</taxon>
        <taxon>Methanobacteriota</taxon>
        <taxon>Stenosarchaea group</taxon>
        <taxon>Methanomicrobia</taxon>
        <taxon>Methanosarcinales</taxon>
        <taxon>Methanosarcinaceae</taxon>
        <taxon>Methanolobus</taxon>
    </lineage>
</organism>
<dbReference type="PANTHER" id="PTHR12697:SF38">
    <property type="entry name" value="PBS LYASE HEAT DOMAIN PROTEIN REPEAT-CONTAINING PROTEIN"/>
    <property type="match status" value="1"/>
</dbReference>
<proteinExistence type="predicted"/>
<dbReference type="InterPro" id="IPR011989">
    <property type="entry name" value="ARM-like"/>
</dbReference>
<dbReference type="AlphaFoldDB" id="W9DNR6"/>
<dbReference type="Gene3D" id="1.25.10.10">
    <property type="entry name" value="Leucine-rich Repeat Variant"/>
    <property type="match status" value="3"/>
</dbReference>
<dbReference type="SMART" id="SM00567">
    <property type="entry name" value="EZ_HEAT"/>
    <property type="match status" value="4"/>
</dbReference>
<dbReference type="PANTHER" id="PTHR12697">
    <property type="entry name" value="PBS LYASE HEAT-LIKE PROTEIN"/>
    <property type="match status" value="1"/>
</dbReference>
<dbReference type="RefSeq" id="WP_023843785.1">
    <property type="nucleotide sequence ID" value="NZ_AZAJ01000001.1"/>
</dbReference>
<keyword evidence="2" id="KW-1185">Reference proteome</keyword>
<dbReference type="InterPro" id="IPR016024">
    <property type="entry name" value="ARM-type_fold"/>
</dbReference>
<dbReference type="EMBL" id="AZAJ01000001">
    <property type="protein sequence ID" value="ETA66648.1"/>
    <property type="molecule type" value="Genomic_DNA"/>
</dbReference>
<dbReference type="GeneID" id="96961624"/>
<dbReference type="OrthoDB" id="142930at2157"/>
<dbReference type="InterPro" id="IPR004155">
    <property type="entry name" value="PBS_lyase_HEAT"/>
</dbReference>
<comment type="caution">
    <text evidence="1">The sequence shown here is derived from an EMBL/GenBank/DDBJ whole genome shotgun (WGS) entry which is preliminary data.</text>
</comment>
<dbReference type="STRING" id="1090322.MettiDRAFT_0046"/>
<name>W9DNR6_METTI</name>
<dbReference type="Pfam" id="PF13646">
    <property type="entry name" value="HEAT_2"/>
    <property type="match status" value="2"/>
</dbReference>
<evidence type="ECO:0000313" key="1">
    <source>
        <dbReference type="EMBL" id="ETA66648.1"/>
    </source>
</evidence>
<gene>
    <name evidence="1" type="ORF">MettiDRAFT_0046</name>
</gene>
<accession>W9DNR6</accession>
<sequence>MSDTSGKNKEFISSVKKLQKGIFSNANKRCDAVKSLENQGDSDAVPYLLEALEKETDGQVSTCIIQSLGVFGDSRATETLFELVFNSKYKSSDNQKTIISSLDSCVNGKNLPFLIEMLSSGSINRKKFSVQCIGKIKTADSIRVLVRCLNGNDKEIRALATSSLKLFKAEDMIPCIAEIIENADRYYKIRLLSLVGDTGSPFAVPLLLQVLKSSDVDVRSSATKALNSCIKKESAPYLIDSLKDENFNVKCVAIKELLALKVEIPSATLNELLNDENEHVRSSAVEALVTIGNDESLSILEKVGQEDPDEWVRKLAMNHVLRISNEVMMVEVASQGEELAETANDNLSGHKSNKPGRKRKLSFCPYCGDSLEMAVSPQFCPFCGEKLKS</sequence>
<dbReference type="Proteomes" id="UP000019483">
    <property type="component" value="Unassembled WGS sequence"/>
</dbReference>